<name>A0A5M3N7S6_CONPW</name>
<evidence type="ECO:0000313" key="1">
    <source>
        <dbReference type="EMBL" id="EIW86895.1"/>
    </source>
</evidence>
<dbReference type="GeneID" id="19200584"/>
<dbReference type="InterPro" id="IPR032675">
    <property type="entry name" value="LRR_dom_sf"/>
</dbReference>
<dbReference type="Gene3D" id="3.80.10.10">
    <property type="entry name" value="Ribonuclease Inhibitor"/>
    <property type="match status" value="1"/>
</dbReference>
<dbReference type="OMA" id="TAPIRFM"/>
<evidence type="ECO:0008006" key="3">
    <source>
        <dbReference type="Google" id="ProtNLM"/>
    </source>
</evidence>
<reference evidence="2" key="1">
    <citation type="journal article" date="2012" name="Science">
        <title>The Paleozoic origin of enzymatic lignin decomposition reconstructed from 31 fungal genomes.</title>
        <authorList>
            <person name="Floudas D."/>
            <person name="Binder M."/>
            <person name="Riley R."/>
            <person name="Barry K."/>
            <person name="Blanchette R.A."/>
            <person name="Henrissat B."/>
            <person name="Martinez A.T."/>
            <person name="Otillar R."/>
            <person name="Spatafora J.W."/>
            <person name="Yadav J.S."/>
            <person name="Aerts A."/>
            <person name="Benoit I."/>
            <person name="Boyd A."/>
            <person name="Carlson A."/>
            <person name="Copeland A."/>
            <person name="Coutinho P.M."/>
            <person name="de Vries R.P."/>
            <person name="Ferreira P."/>
            <person name="Findley K."/>
            <person name="Foster B."/>
            <person name="Gaskell J."/>
            <person name="Glotzer D."/>
            <person name="Gorecki P."/>
            <person name="Heitman J."/>
            <person name="Hesse C."/>
            <person name="Hori C."/>
            <person name="Igarashi K."/>
            <person name="Jurgens J.A."/>
            <person name="Kallen N."/>
            <person name="Kersten P."/>
            <person name="Kohler A."/>
            <person name="Kuees U."/>
            <person name="Kumar T.K.A."/>
            <person name="Kuo A."/>
            <person name="LaButti K."/>
            <person name="Larrondo L.F."/>
            <person name="Lindquist E."/>
            <person name="Ling A."/>
            <person name="Lombard V."/>
            <person name="Lucas S."/>
            <person name="Lundell T."/>
            <person name="Martin R."/>
            <person name="McLaughlin D.J."/>
            <person name="Morgenstern I."/>
            <person name="Morin E."/>
            <person name="Murat C."/>
            <person name="Nagy L.G."/>
            <person name="Nolan M."/>
            <person name="Ohm R.A."/>
            <person name="Patyshakuliyeva A."/>
            <person name="Rokas A."/>
            <person name="Ruiz-Duenas F.J."/>
            <person name="Sabat G."/>
            <person name="Salamov A."/>
            <person name="Samejima M."/>
            <person name="Schmutz J."/>
            <person name="Slot J.C."/>
            <person name="St John F."/>
            <person name="Stenlid J."/>
            <person name="Sun H."/>
            <person name="Sun S."/>
            <person name="Syed K."/>
            <person name="Tsang A."/>
            <person name="Wiebenga A."/>
            <person name="Young D."/>
            <person name="Pisabarro A."/>
            <person name="Eastwood D.C."/>
            <person name="Martin F."/>
            <person name="Cullen D."/>
            <person name="Grigoriev I.V."/>
            <person name="Hibbett D.S."/>
        </authorList>
    </citation>
    <scope>NUCLEOTIDE SEQUENCE [LARGE SCALE GENOMIC DNA]</scope>
    <source>
        <strain evidence="2">RWD-64-598 SS2</strain>
    </source>
</reference>
<dbReference type="AlphaFoldDB" id="A0A5M3N7S6"/>
<dbReference type="KEGG" id="cput:CONPUDRAFT_134237"/>
<protein>
    <recommendedName>
        <fullName evidence="3">F-box domain-containing protein</fullName>
    </recommendedName>
</protein>
<organism evidence="1 2">
    <name type="scientific">Coniophora puteana (strain RWD-64-598)</name>
    <name type="common">Brown rot fungus</name>
    <dbReference type="NCBI Taxonomy" id="741705"/>
    <lineage>
        <taxon>Eukaryota</taxon>
        <taxon>Fungi</taxon>
        <taxon>Dikarya</taxon>
        <taxon>Basidiomycota</taxon>
        <taxon>Agaricomycotina</taxon>
        <taxon>Agaricomycetes</taxon>
        <taxon>Agaricomycetidae</taxon>
        <taxon>Boletales</taxon>
        <taxon>Coniophorineae</taxon>
        <taxon>Coniophoraceae</taxon>
        <taxon>Coniophora</taxon>
    </lineage>
</organism>
<dbReference type="RefSeq" id="XP_007763557.1">
    <property type="nucleotide sequence ID" value="XM_007765367.1"/>
</dbReference>
<dbReference type="EMBL" id="JH711573">
    <property type="protein sequence ID" value="EIW86895.1"/>
    <property type="molecule type" value="Genomic_DNA"/>
</dbReference>
<proteinExistence type="predicted"/>
<gene>
    <name evidence="1" type="ORF">CONPUDRAFT_134237</name>
</gene>
<dbReference type="Proteomes" id="UP000053558">
    <property type="component" value="Unassembled WGS sequence"/>
</dbReference>
<evidence type="ECO:0000313" key="2">
    <source>
        <dbReference type="Proteomes" id="UP000053558"/>
    </source>
</evidence>
<sequence length="656" mass="72554">MLSAIIQDQEVTRKLLESILDSPGGRKSLSRLARTCKAFCEPALDILWRELDSLLPLVALFPSNLMKRSRKPAMGFAKAPTKNDWVKVLSYGQRVRRVAYAEASKVMAPAIIDTLAEYKPVMYILPNLQELVWRVGTVAGLQRCKSFLNPALQSLTLEVGARLPYLAAFLADVCSRTQLVSFSLTSPTSLPDNFSDLLRSQHTLEKLVLIAPGALSSQVGQFAASLPALRSLELDLTGRYITAVEGFFDDIIYSGASTPSDASSDSGVFSADDSEFNFKEIRRSSLQLTGDLKHHGAFSKLRQLQLKGEAGNIGVFLRHLNSPLTHLELAIEDPPDRADWQDLAWEICERFGETLLSVRVLATAAARYNELMRVTSRGGEAVYRHLPLDHFTYLPSLVRFEIDLPESAIFYDRDLLAIAHAAPQIEILRLCSTARFPASMIPPLTLEGVGALTKHCRKLHTLGVVVDARVGSDKVFHDLEVSSRSLYRLHVGHSMITDPFPAAVLLSHIAPHLEILKFFHDKNRPGYVEANAVGWQKVTEWLPHLQRMRLLERRKVAEFLAKRPVKVHRSVDATVNKVMVEQGMQAQPSMVSKMIAAKPDLLDAFVDATPSKRSVEISAIPSIVHQSVGVSPKMTSVEIDATPAAVSKAIDLRGLP</sequence>
<keyword evidence="2" id="KW-1185">Reference proteome</keyword>
<comment type="caution">
    <text evidence="1">The sequence shown here is derived from an EMBL/GenBank/DDBJ whole genome shotgun (WGS) entry which is preliminary data.</text>
</comment>
<accession>A0A5M3N7S6</accession>
<dbReference type="OrthoDB" id="268763at2759"/>